<accession>U2QZR8</accession>
<organism evidence="1 2">
    <name type="scientific">Faecalitalea cylindroides ATCC 27803</name>
    <dbReference type="NCBI Taxonomy" id="649755"/>
    <lineage>
        <taxon>Bacteria</taxon>
        <taxon>Bacillati</taxon>
        <taxon>Bacillota</taxon>
        <taxon>Erysipelotrichia</taxon>
        <taxon>Erysipelotrichales</taxon>
        <taxon>Erysipelotrichaceae</taxon>
        <taxon>Faecalitalea</taxon>
    </lineage>
</organism>
<dbReference type="Proteomes" id="UP000016658">
    <property type="component" value="Unassembled WGS sequence"/>
</dbReference>
<evidence type="ECO:0000313" key="1">
    <source>
        <dbReference type="EMBL" id="ERK46813.1"/>
    </source>
</evidence>
<dbReference type="HOGENOM" id="CLU_1842129_0_0_9"/>
<gene>
    <name evidence="1" type="ORF">HMPREF0367_00362</name>
</gene>
<dbReference type="RefSeq" id="WP_035400706.1">
    <property type="nucleotide sequence ID" value="NZ_KI270975.1"/>
</dbReference>
<name>U2QZR8_9FIRM</name>
<evidence type="ECO:0000313" key="2">
    <source>
        <dbReference type="Proteomes" id="UP000016658"/>
    </source>
</evidence>
<sequence>MDEVKVVTELRLKNLIYESYEGNEDLNTIFSFLNNVLNSGIDCVGHTLIEVDDSKNSIKKLMVQVFDLERFNTFKKKDVLLYSCLTLDYVGKIENIADAILKINLYAKKNDIKLSNNTYLLIQNNIQDFLHIKIYKECK</sequence>
<reference evidence="1 2" key="1">
    <citation type="submission" date="2013-06" db="EMBL/GenBank/DDBJ databases">
        <authorList>
            <person name="Weinstock G."/>
            <person name="Sodergren E."/>
            <person name="Lobos E.A."/>
            <person name="Fulton L."/>
            <person name="Fulton R."/>
            <person name="Courtney L."/>
            <person name="Fronick C."/>
            <person name="O'Laughlin M."/>
            <person name="Godfrey J."/>
            <person name="Wilson R.M."/>
            <person name="Miner T."/>
            <person name="Farmer C."/>
            <person name="Delehaunty K."/>
            <person name="Cordes M."/>
            <person name="Minx P."/>
            <person name="Tomlinson C."/>
            <person name="Chen J."/>
            <person name="Wollam A."/>
            <person name="Pepin K.H."/>
            <person name="Bhonagiri V."/>
            <person name="Zhang X."/>
            <person name="Warren W."/>
            <person name="Mitreva M."/>
            <person name="Mardis E.R."/>
            <person name="Wilson R.K."/>
        </authorList>
    </citation>
    <scope>NUCLEOTIDE SEQUENCE [LARGE SCALE GENOMIC DNA]</scope>
    <source>
        <strain evidence="1 2">ATCC 27803</strain>
    </source>
</reference>
<dbReference type="AlphaFoldDB" id="U2QZR8"/>
<comment type="caution">
    <text evidence="1">The sequence shown here is derived from an EMBL/GenBank/DDBJ whole genome shotgun (WGS) entry which is preliminary data.</text>
</comment>
<protein>
    <submittedName>
        <fullName evidence="1">Uncharacterized protein</fullName>
    </submittedName>
</protein>
<dbReference type="EMBL" id="AWVI01000018">
    <property type="protein sequence ID" value="ERK46813.1"/>
    <property type="molecule type" value="Genomic_DNA"/>
</dbReference>
<proteinExistence type="predicted"/>